<dbReference type="Pfam" id="PF02518">
    <property type="entry name" value="HATPase_c"/>
    <property type="match status" value="1"/>
</dbReference>
<evidence type="ECO:0000259" key="18">
    <source>
        <dbReference type="PROSITE" id="PS50894"/>
    </source>
</evidence>
<evidence type="ECO:0000256" key="5">
    <source>
        <dbReference type="ARBA" id="ARBA00022553"/>
    </source>
</evidence>
<dbReference type="EMBL" id="CP104694">
    <property type="protein sequence ID" value="UXI68100.1"/>
    <property type="molecule type" value="Genomic_DNA"/>
</dbReference>
<dbReference type="SUPFAM" id="SSF55874">
    <property type="entry name" value="ATPase domain of HSP90 chaperone/DNA topoisomerase II/histidine kinase"/>
    <property type="match status" value="1"/>
</dbReference>
<dbReference type="InterPro" id="IPR003594">
    <property type="entry name" value="HATPase_dom"/>
</dbReference>
<dbReference type="InterPro" id="IPR001789">
    <property type="entry name" value="Sig_transdc_resp-reg_receiver"/>
</dbReference>
<keyword evidence="4" id="KW-1003">Cell membrane</keyword>
<evidence type="ECO:0000259" key="16">
    <source>
        <dbReference type="PROSITE" id="PS50109"/>
    </source>
</evidence>
<evidence type="ECO:0000256" key="9">
    <source>
        <dbReference type="ARBA" id="ARBA00022989"/>
    </source>
</evidence>
<evidence type="ECO:0000259" key="17">
    <source>
        <dbReference type="PROSITE" id="PS50110"/>
    </source>
</evidence>
<feature type="domain" description="Response regulatory" evidence="17">
    <location>
        <begin position="366"/>
        <end position="487"/>
    </location>
</feature>
<dbReference type="SMART" id="SM00448">
    <property type="entry name" value="REC"/>
    <property type="match status" value="1"/>
</dbReference>
<evidence type="ECO:0000256" key="15">
    <source>
        <dbReference type="SAM" id="Phobius"/>
    </source>
</evidence>
<dbReference type="CDD" id="cd17546">
    <property type="entry name" value="REC_hyHK_CKI1_RcsC-like"/>
    <property type="match status" value="1"/>
</dbReference>
<dbReference type="InterPro" id="IPR003661">
    <property type="entry name" value="HisK_dim/P_dom"/>
</dbReference>
<dbReference type="PROSITE" id="PS50894">
    <property type="entry name" value="HPT"/>
    <property type="match status" value="1"/>
</dbReference>
<dbReference type="SMART" id="SM00073">
    <property type="entry name" value="HPT"/>
    <property type="match status" value="1"/>
</dbReference>
<keyword evidence="11 15" id="KW-0472">Membrane</keyword>
<dbReference type="PANTHER" id="PTHR45339:SF1">
    <property type="entry name" value="HYBRID SIGNAL TRANSDUCTION HISTIDINE KINASE J"/>
    <property type="match status" value="1"/>
</dbReference>
<feature type="compositionally biased region" description="Pro residues" evidence="14">
    <location>
        <begin position="657"/>
        <end position="671"/>
    </location>
</feature>
<evidence type="ECO:0000256" key="6">
    <source>
        <dbReference type="ARBA" id="ARBA00022692"/>
    </source>
</evidence>
<keyword evidence="9 15" id="KW-1133">Transmembrane helix</keyword>
<dbReference type="Gene3D" id="1.10.287.130">
    <property type="match status" value="1"/>
</dbReference>
<dbReference type="InterPro" id="IPR005467">
    <property type="entry name" value="His_kinase_dom"/>
</dbReference>
<dbReference type="Gene3D" id="1.20.120.160">
    <property type="entry name" value="HPT domain"/>
    <property type="match status" value="1"/>
</dbReference>
<comment type="catalytic activity">
    <reaction evidence="1">
        <text>ATP + protein L-histidine = ADP + protein N-phospho-L-histidine.</text>
        <dbReference type="EC" id="2.7.13.3"/>
    </reaction>
</comment>
<comment type="subcellular location">
    <subcellularLocation>
        <location evidence="2">Cell membrane</location>
        <topology evidence="2">Multi-pass membrane protein</topology>
    </subcellularLocation>
</comment>
<dbReference type="SUPFAM" id="SSF52172">
    <property type="entry name" value="CheY-like"/>
    <property type="match status" value="2"/>
</dbReference>
<feature type="domain" description="Histidine kinase" evidence="16">
    <location>
        <begin position="129"/>
        <end position="350"/>
    </location>
</feature>
<keyword evidence="20" id="KW-1185">Reference proteome</keyword>
<reference evidence="19" key="1">
    <citation type="submission" date="2022-09" db="EMBL/GenBank/DDBJ databases">
        <title>Tahibacter sp. nov., isolated from a fresh water.</title>
        <authorList>
            <person name="Baek J.H."/>
            <person name="Lee J.K."/>
            <person name="Kim J.M."/>
            <person name="Jeon C.O."/>
        </authorList>
    </citation>
    <scope>NUCLEOTIDE SEQUENCE</scope>
    <source>
        <strain evidence="19">W38</strain>
    </source>
</reference>
<dbReference type="GO" id="GO:0005524">
    <property type="term" value="F:ATP binding"/>
    <property type="evidence" value="ECO:0007669"/>
    <property type="project" value="UniProtKB-KW"/>
</dbReference>
<feature type="modified residue" description="Phosphohistidine" evidence="12">
    <location>
        <position position="750"/>
    </location>
</feature>
<sequence>MADWKRLTGPLLWTGLTIIVVGALVALMLLPTPHNFWLPPLLLVAGGLFILASRGTPAETAVAAPAAVVAPAAPRAAGRAAHITGHDHASDSPGLMAELDQLRSVQKDLVRAKHEAEAAMMAKSEFLATMSHEIRTPLNGIIPLLDIVLSTKLAPDQRDYLVTAYKSARELLRIVDDILDYSKIEANKLELETVGMNLRELLEAVKRLMEKSAESKGLAFSIAIDPGVRLAVRGDPVRLRQVLTNLVSNAIKFTQRGSIGIRVSKRAETRTHNEVMFQVQDTGVGIAPDAAEKLFQAFSQADASTTRIHGGTGLGLVICKRIVDLMGGKIGVKSELGKGSVFWFSVPFLKAHGDVSATRTDVSGCRALVVSDDAAAQRRVAGYFSAWGIQFTTTNVAAEALAKLRSAAGMGESWAIDLVAVDLGTMRGNPVALLKNVTREPALERVRCLFVAGTTEPPAELRSDSRAAVVSHAYTEGELRAAVYRLLDVQDGGARPATAPVEADTGPDVQISGPSEMAAPLAGHVLLVEDNPVNRQVAQRILALLGLSLELAENGKEALEKLEAEKFDLVLMDCQMPVMDGYTATRVRRGREAETRSARMPIIAMTANAMAGDREKCLAAGMDEYLSKPLNRGLLEQTLRKWLPKDARSRGPSVAPGSPPSAPRPAAPAPVIPAAAPIDLGTSNDQPVNPLGARDGAALDQEVVRDLLDVMGEEFTDLVGVYLEDTPKNLGMLEQAAARNDVNALIAPSHSLKSTSANLGAMTLAEIAKRIEHEARSGTLRDPRALVRDLAREYGRVSAELRNLLARSGA</sequence>
<dbReference type="SMART" id="SM00387">
    <property type="entry name" value="HATPase_c"/>
    <property type="match status" value="1"/>
</dbReference>
<feature type="domain" description="Response regulatory" evidence="17">
    <location>
        <begin position="524"/>
        <end position="643"/>
    </location>
</feature>
<evidence type="ECO:0000256" key="4">
    <source>
        <dbReference type="ARBA" id="ARBA00022475"/>
    </source>
</evidence>
<dbReference type="PROSITE" id="PS50109">
    <property type="entry name" value="HIS_KIN"/>
    <property type="match status" value="1"/>
</dbReference>
<proteinExistence type="predicted"/>
<evidence type="ECO:0000256" key="1">
    <source>
        <dbReference type="ARBA" id="ARBA00000085"/>
    </source>
</evidence>
<evidence type="ECO:0000256" key="8">
    <source>
        <dbReference type="ARBA" id="ARBA00022840"/>
    </source>
</evidence>
<evidence type="ECO:0000256" key="10">
    <source>
        <dbReference type="ARBA" id="ARBA00023012"/>
    </source>
</evidence>
<dbReference type="RefSeq" id="WP_261695062.1">
    <property type="nucleotide sequence ID" value="NZ_CP104694.1"/>
</dbReference>
<dbReference type="Pfam" id="PF00512">
    <property type="entry name" value="HisKA"/>
    <property type="match status" value="1"/>
</dbReference>
<dbReference type="Pfam" id="PF00072">
    <property type="entry name" value="Response_reg"/>
    <property type="match status" value="1"/>
</dbReference>
<dbReference type="InterPro" id="IPR008207">
    <property type="entry name" value="Sig_transdc_His_kin_Hpt_dom"/>
</dbReference>
<keyword evidence="6 15" id="KW-0812">Transmembrane</keyword>
<accession>A0ABY6BE65</accession>
<dbReference type="InterPro" id="IPR011006">
    <property type="entry name" value="CheY-like_superfamily"/>
</dbReference>
<evidence type="ECO:0000256" key="12">
    <source>
        <dbReference type="PROSITE-ProRule" id="PRU00110"/>
    </source>
</evidence>
<evidence type="ECO:0000313" key="19">
    <source>
        <dbReference type="EMBL" id="UXI68100.1"/>
    </source>
</evidence>
<dbReference type="InterPro" id="IPR004358">
    <property type="entry name" value="Sig_transdc_His_kin-like_C"/>
</dbReference>
<keyword evidence="7" id="KW-0547">Nucleotide-binding</keyword>
<dbReference type="EC" id="2.7.13.3" evidence="3"/>
<dbReference type="InterPro" id="IPR036890">
    <property type="entry name" value="HATPase_C_sf"/>
</dbReference>
<feature type="domain" description="HPt" evidence="18">
    <location>
        <begin position="711"/>
        <end position="804"/>
    </location>
</feature>
<feature type="transmembrane region" description="Helical" evidence="15">
    <location>
        <begin position="12"/>
        <end position="30"/>
    </location>
</feature>
<organism evidence="19 20">
    <name type="scientific">Tahibacter amnicola</name>
    <dbReference type="NCBI Taxonomy" id="2976241"/>
    <lineage>
        <taxon>Bacteria</taxon>
        <taxon>Pseudomonadati</taxon>
        <taxon>Pseudomonadota</taxon>
        <taxon>Gammaproteobacteria</taxon>
        <taxon>Lysobacterales</taxon>
        <taxon>Rhodanobacteraceae</taxon>
        <taxon>Tahibacter</taxon>
    </lineage>
</organism>
<evidence type="ECO:0000256" key="13">
    <source>
        <dbReference type="PROSITE-ProRule" id="PRU00169"/>
    </source>
</evidence>
<evidence type="ECO:0000256" key="14">
    <source>
        <dbReference type="SAM" id="MobiDB-lite"/>
    </source>
</evidence>
<feature type="modified residue" description="4-aspartylphosphate" evidence="13">
    <location>
        <position position="422"/>
    </location>
</feature>
<feature type="modified residue" description="4-aspartylphosphate" evidence="13">
    <location>
        <position position="573"/>
    </location>
</feature>
<evidence type="ECO:0000313" key="20">
    <source>
        <dbReference type="Proteomes" id="UP001064632"/>
    </source>
</evidence>
<name>A0ABY6BE65_9GAMM</name>
<keyword evidence="8 19" id="KW-0067">ATP-binding</keyword>
<dbReference type="SUPFAM" id="SSF47226">
    <property type="entry name" value="Histidine-containing phosphotransfer domain, HPT domain"/>
    <property type="match status" value="1"/>
</dbReference>
<dbReference type="PANTHER" id="PTHR45339">
    <property type="entry name" value="HYBRID SIGNAL TRANSDUCTION HISTIDINE KINASE J"/>
    <property type="match status" value="1"/>
</dbReference>
<feature type="region of interest" description="Disordered" evidence="14">
    <location>
        <begin position="645"/>
        <end position="686"/>
    </location>
</feature>
<dbReference type="CDD" id="cd16922">
    <property type="entry name" value="HATPase_EvgS-ArcB-TorS-like"/>
    <property type="match status" value="1"/>
</dbReference>
<evidence type="ECO:0000256" key="2">
    <source>
        <dbReference type="ARBA" id="ARBA00004651"/>
    </source>
</evidence>
<gene>
    <name evidence="19" type="ORF">N4264_00145</name>
</gene>
<evidence type="ECO:0000256" key="7">
    <source>
        <dbReference type="ARBA" id="ARBA00022741"/>
    </source>
</evidence>
<dbReference type="SMART" id="SM00388">
    <property type="entry name" value="HisKA"/>
    <property type="match status" value="1"/>
</dbReference>
<keyword evidence="10" id="KW-0902">Two-component regulatory system</keyword>
<dbReference type="Proteomes" id="UP001064632">
    <property type="component" value="Chromosome"/>
</dbReference>
<dbReference type="InterPro" id="IPR036097">
    <property type="entry name" value="HisK_dim/P_sf"/>
</dbReference>
<dbReference type="SUPFAM" id="SSF47384">
    <property type="entry name" value="Homodimeric domain of signal transducing histidine kinase"/>
    <property type="match status" value="1"/>
</dbReference>
<dbReference type="PRINTS" id="PR00344">
    <property type="entry name" value="BCTRLSENSOR"/>
</dbReference>
<dbReference type="Gene3D" id="3.40.50.2300">
    <property type="match status" value="2"/>
</dbReference>
<dbReference type="PROSITE" id="PS50110">
    <property type="entry name" value="RESPONSE_REGULATORY"/>
    <property type="match status" value="2"/>
</dbReference>
<dbReference type="Pfam" id="PF01627">
    <property type="entry name" value="Hpt"/>
    <property type="match status" value="1"/>
</dbReference>
<dbReference type="InterPro" id="IPR036641">
    <property type="entry name" value="HPT_dom_sf"/>
</dbReference>
<dbReference type="CDD" id="cd00082">
    <property type="entry name" value="HisKA"/>
    <property type="match status" value="1"/>
</dbReference>
<evidence type="ECO:0000256" key="11">
    <source>
        <dbReference type="ARBA" id="ARBA00023136"/>
    </source>
</evidence>
<evidence type="ECO:0000256" key="3">
    <source>
        <dbReference type="ARBA" id="ARBA00012438"/>
    </source>
</evidence>
<keyword evidence="5 13" id="KW-0597">Phosphoprotein</keyword>
<dbReference type="Gene3D" id="3.30.565.10">
    <property type="entry name" value="Histidine kinase-like ATPase, C-terminal domain"/>
    <property type="match status" value="1"/>
</dbReference>
<protein>
    <recommendedName>
        <fullName evidence="3">histidine kinase</fullName>
        <ecNumber evidence="3">2.7.13.3</ecNumber>
    </recommendedName>
</protein>